<dbReference type="Gene3D" id="3.40.50.10540">
    <property type="entry name" value="Crotonobetainyl-coa:carnitine coa-transferase, domain 1"/>
    <property type="match status" value="1"/>
</dbReference>
<dbReference type="PANTHER" id="PTHR48207:SF3">
    <property type="entry name" value="SUCCINATE--HYDROXYMETHYLGLUTARATE COA-TRANSFERASE"/>
    <property type="match status" value="1"/>
</dbReference>
<sequence length="73" mass="8028">MKMALEGIRVLDVSEAGLAPVCCRVLADMGAEVIKVERTEGGDQTRGILKISGNVPIHDINYVFEFYNFNKKG</sequence>
<keyword evidence="1" id="KW-0808">Transferase</keyword>
<evidence type="ECO:0008006" key="3">
    <source>
        <dbReference type="Google" id="ProtNLM"/>
    </source>
</evidence>
<protein>
    <recommendedName>
        <fullName evidence="3">CoA transferase</fullName>
    </recommendedName>
</protein>
<dbReference type="PANTHER" id="PTHR48207">
    <property type="entry name" value="SUCCINATE--HYDROXYMETHYLGLUTARATE COA-TRANSFERASE"/>
    <property type="match status" value="1"/>
</dbReference>
<comment type="caution">
    <text evidence="2">The sequence shown here is derived from an EMBL/GenBank/DDBJ whole genome shotgun (WGS) entry which is preliminary data.</text>
</comment>
<dbReference type="AlphaFoldDB" id="X0U7A1"/>
<gene>
    <name evidence="2" type="ORF">S01H1_21488</name>
</gene>
<evidence type="ECO:0000313" key="2">
    <source>
        <dbReference type="EMBL" id="GAF95206.1"/>
    </source>
</evidence>
<dbReference type="InterPro" id="IPR003673">
    <property type="entry name" value="CoA-Trfase_fam_III"/>
</dbReference>
<accession>X0U7A1</accession>
<proteinExistence type="predicted"/>
<dbReference type="EMBL" id="BARS01011921">
    <property type="protein sequence ID" value="GAF95206.1"/>
    <property type="molecule type" value="Genomic_DNA"/>
</dbReference>
<dbReference type="InterPro" id="IPR050483">
    <property type="entry name" value="CoA-transferase_III_domain"/>
</dbReference>
<reference evidence="2" key="1">
    <citation type="journal article" date="2014" name="Front. Microbiol.">
        <title>High frequency of phylogenetically diverse reductive dehalogenase-homologous genes in deep subseafloor sedimentary metagenomes.</title>
        <authorList>
            <person name="Kawai M."/>
            <person name="Futagami T."/>
            <person name="Toyoda A."/>
            <person name="Takaki Y."/>
            <person name="Nishi S."/>
            <person name="Hori S."/>
            <person name="Arai W."/>
            <person name="Tsubouchi T."/>
            <person name="Morono Y."/>
            <person name="Uchiyama I."/>
            <person name="Ito T."/>
            <person name="Fujiyama A."/>
            <person name="Inagaki F."/>
            <person name="Takami H."/>
        </authorList>
    </citation>
    <scope>NUCLEOTIDE SEQUENCE</scope>
    <source>
        <strain evidence="2">Expedition CK06-06</strain>
    </source>
</reference>
<organism evidence="2">
    <name type="scientific">marine sediment metagenome</name>
    <dbReference type="NCBI Taxonomy" id="412755"/>
    <lineage>
        <taxon>unclassified sequences</taxon>
        <taxon>metagenomes</taxon>
        <taxon>ecological metagenomes</taxon>
    </lineage>
</organism>
<feature type="non-terminal residue" evidence="2">
    <location>
        <position position="73"/>
    </location>
</feature>
<dbReference type="Pfam" id="PF02515">
    <property type="entry name" value="CoA_transf_3"/>
    <property type="match status" value="1"/>
</dbReference>
<dbReference type="SUPFAM" id="SSF89796">
    <property type="entry name" value="CoA-transferase family III (CaiB/BaiF)"/>
    <property type="match status" value="1"/>
</dbReference>
<name>X0U7A1_9ZZZZ</name>
<evidence type="ECO:0000256" key="1">
    <source>
        <dbReference type="ARBA" id="ARBA00022679"/>
    </source>
</evidence>
<dbReference type="InterPro" id="IPR023606">
    <property type="entry name" value="CoA-Trfase_III_dom_1_sf"/>
</dbReference>
<dbReference type="GO" id="GO:0008410">
    <property type="term" value="F:CoA-transferase activity"/>
    <property type="evidence" value="ECO:0007669"/>
    <property type="project" value="TreeGrafter"/>
</dbReference>